<dbReference type="GO" id="GO:0005524">
    <property type="term" value="F:ATP binding"/>
    <property type="evidence" value="ECO:0007669"/>
    <property type="project" value="UniProtKB-KW"/>
</dbReference>
<evidence type="ECO:0000313" key="12">
    <source>
        <dbReference type="Proteomes" id="UP000294743"/>
    </source>
</evidence>
<keyword evidence="4" id="KW-0067">ATP-binding</keyword>
<dbReference type="Pfam" id="PF00270">
    <property type="entry name" value="DEAD"/>
    <property type="match status" value="1"/>
</dbReference>
<dbReference type="InterPro" id="IPR014001">
    <property type="entry name" value="Helicase_ATP-bd"/>
</dbReference>
<evidence type="ECO:0000313" key="11">
    <source>
        <dbReference type="EMBL" id="TDW20365.1"/>
    </source>
</evidence>
<feature type="domain" description="Helicase C-terminal" evidence="9">
    <location>
        <begin position="234"/>
        <end position="375"/>
    </location>
</feature>
<dbReference type="OrthoDB" id="9805696at2"/>
<evidence type="ECO:0000259" key="10">
    <source>
        <dbReference type="PROSITE" id="PS51195"/>
    </source>
</evidence>
<dbReference type="Proteomes" id="UP000294743">
    <property type="component" value="Unassembled WGS sequence"/>
</dbReference>
<feature type="compositionally biased region" description="Basic and acidic residues" evidence="7">
    <location>
        <begin position="431"/>
        <end position="441"/>
    </location>
</feature>
<dbReference type="InterPro" id="IPR014014">
    <property type="entry name" value="RNA_helicase_DEAD_Q_motif"/>
</dbReference>
<gene>
    <name evidence="11" type="ORF">EDD63_11346</name>
</gene>
<dbReference type="PROSITE" id="PS51195">
    <property type="entry name" value="Q_MOTIF"/>
    <property type="match status" value="1"/>
</dbReference>
<dbReference type="InterPro" id="IPR044742">
    <property type="entry name" value="DEAD/DEAH_RhlB"/>
</dbReference>
<proteinExistence type="inferred from homology"/>
<dbReference type="EMBL" id="SODD01000013">
    <property type="protein sequence ID" value="TDW20365.1"/>
    <property type="molecule type" value="Genomic_DNA"/>
</dbReference>
<organism evidence="11 12">
    <name type="scientific">Breznakia blatticola</name>
    <dbReference type="NCBI Taxonomy" id="1754012"/>
    <lineage>
        <taxon>Bacteria</taxon>
        <taxon>Bacillati</taxon>
        <taxon>Bacillota</taxon>
        <taxon>Erysipelotrichia</taxon>
        <taxon>Erysipelotrichales</taxon>
        <taxon>Erysipelotrichaceae</taxon>
        <taxon>Breznakia</taxon>
    </lineage>
</organism>
<feature type="domain" description="Helicase ATP-binding" evidence="8">
    <location>
        <begin position="32"/>
        <end position="203"/>
    </location>
</feature>
<dbReference type="CDD" id="cd18787">
    <property type="entry name" value="SF2_C_DEAD"/>
    <property type="match status" value="1"/>
</dbReference>
<reference evidence="11 12" key="1">
    <citation type="submission" date="2019-03" db="EMBL/GenBank/DDBJ databases">
        <title>Genomic Encyclopedia of Type Strains, Phase IV (KMG-IV): sequencing the most valuable type-strain genomes for metagenomic binning, comparative biology and taxonomic classification.</title>
        <authorList>
            <person name="Goeker M."/>
        </authorList>
    </citation>
    <scope>NUCLEOTIDE SEQUENCE [LARGE SCALE GENOMIC DNA]</scope>
    <source>
        <strain evidence="11 12">DSM 28867</strain>
    </source>
</reference>
<feature type="short sequence motif" description="Q motif" evidence="6">
    <location>
        <begin position="1"/>
        <end position="29"/>
    </location>
</feature>
<dbReference type="InterPro" id="IPR027417">
    <property type="entry name" value="P-loop_NTPase"/>
</dbReference>
<dbReference type="GO" id="GO:0016787">
    <property type="term" value="F:hydrolase activity"/>
    <property type="evidence" value="ECO:0007669"/>
    <property type="project" value="UniProtKB-KW"/>
</dbReference>
<evidence type="ECO:0000256" key="4">
    <source>
        <dbReference type="ARBA" id="ARBA00022840"/>
    </source>
</evidence>
<dbReference type="RefSeq" id="WP_134169244.1">
    <property type="nucleotide sequence ID" value="NZ_SODD01000013.1"/>
</dbReference>
<dbReference type="CDD" id="cd00268">
    <property type="entry name" value="DEADc"/>
    <property type="match status" value="1"/>
</dbReference>
<dbReference type="SMART" id="SM00490">
    <property type="entry name" value="HELICc"/>
    <property type="match status" value="1"/>
</dbReference>
<evidence type="ECO:0000256" key="3">
    <source>
        <dbReference type="ARBA" id="ARBA00022806"/>
    </source>
</evidence>
<keyword evidence="2" id="KW-0378">Hydrolase</keyword>
<dbReference type="PANTHER" id="PTHR47959:SF1">
    <property type="entry name" value="ATP-DEPENDENT RNA HELICASE DBPA"/>
    <property type="match status" value="1"/>
</dbReference>
<dbReference type="SUPFAM" id="SSF52540">
    <property type="entry name" value="P-loop containing nucleoside triphosphate hydrolases"/>
    <property type="match status" value="1"/>
</dbReference>
<dbReference type="GO" id="GO:0003724">
    <property type="term" value="F:RNA helicase activity"/>
    <property type="evidence" value="ECO:0007669"/>
    <property type="project" value="InterPro"/>
</dbReference>
<dbReference type="SMART" id="SM00487">
    <property type="entry name" value="DEXDc"/>
    <property type="match status" value="1"/>
</dbReference>
<dbReference type="GO" id="GO:0005829">
    <property type="term" value="C:cytosol"/>
    <property type="evidence" value="ECO:0007669"/>
    <property type="project" value="TreeGrafter"/>
</dbReference>
<evidence type="ECO:0000256" key="6">
    <source>
        <dbReference type="PROSITE-ProRule" id="PRU00552"/>
    </source>
</evidence>
<sequence>MKFADLKLQGDVLSFIENNHFQEPTMIQEKVIPLALKGKDIIGVSQTGTGKTHAFLIPIFNQINVEKNEVQAVVSAPTRELALQIYTKALDMQKVNKRIRIKLITGGTEKSKMSAQLRNQPHVVIGTPGRLKDLFLNEQSLLLQTAKMFVVDEADMTLEYGFLEDIDQICSRMRKVQMMSFSATVPEQLRLFLKKYMHQPETIDIKVDKKFKPRIDHILIPCKHHSYSAMLLKLLPTFHPYLCLIFANTRQEASEATETMRSAGYGVIELHGDLTSRERRSAMKDIELGKHNYIVASDIAARGMDIEGVSHVISLGFPKEIDFYIHRAGRTGRAGKQGICYALYNEKDEAAIRILQQRGIHFDHYRVVGNELSELKPIFYKRKRNDDPLEKEIAKIVKNKKQKVKPGYKKKQKIQVAKLKRKHKRSLIQTEIKKQAKEKAKARQIASRSEE</sequence>
<evidence type="ECO:0000256" key="7">
    <source>
        <dbReference type="SAM" id="MobiDB-lite"/>
    </source>
</evidence>
<keyword evidence="12" id="KW-1185">Reference proteome</keyword>
<comment type="similarity">
    <text evidence="5">Belongs to the DEAD box helicase family.</text>
</comment>
<keyword evidence="1" id="KW-0547">Nucleotide-binding</keyword>
<dbReference type="AlphaFoldDB" id="A0A4R7ZRW8"/>
<feature type="region of interest" description="Disordered" evidence="7">
    <location>
        <begin position="429"/>
        <end position="451"/>
    </location>
</feature>
<comment type="caution">
    <text evidence="11">The sequence shown here is derived from an EMBL/GenBank/DDBJ whole genome shotgun (WGS) entry which is preliminary data.</text>
</comment>
<evidence type="ECO:0000259" key="9">
    <source>
        <dbReference type="PROSITE" id="PS51194"/>
    </source>
</evidence>
<name>A0A4R7ZRW8_9FIRM</name>
<feature type="domain" description="DEAD-box RNA helicase Q" evidence="10">
    <location>
        <begin position="1"/>
        <end position="29"/>
    </location>
</feature>
<dbReference type="PROSITE" id="PS51194">
    <property type="entry name" value="HELICASE_CTER"/>
    <property type="match status" value="1"/>
</dbReference>
<feature type="region of interest" description="Disordered" evidence="7">
    <location>
        <begin position="401"/>
        <end position="420"/>
    </location>
</feature>
<evidence type="ECO:0000256" key="1">
    <source>
        <dbReference type="ARBA" id="ARBA00022741"/>
    </source>
</evidence>
<accession>A0A4R7ZRW8</accession>
<evidence type="ECO:0000256" key="2">
    <source>
        <dbReference type="ARBA" id="ARBA00022801"/>
    </source>
</evidence>
<dbReference type="InterPro" id="IPR011545">
    <property type="entry name" value="DEAD/DEAH_box_helicase_dom"/>
</dbReference>
<evidence type="ECO:0000259" key="8">
    <source>
        <dbReference type="PROSITE" id="PS51192"/>
    </source>
</evidence>
<dbReference type="PANTHER" id="PTHR47959">
    <property type="entry name" value="ATP-DEPENDENT RNA HELICASE RHLE-RELATED"/>
    <property type="match status" value="1"/>
</dbReference>
<dbReference type="Gene3D" id="3.40.50.300">
    <property type="entry name" value="P-loop containing nucleotide triphosphate hydrolases"/>
    <property type="match status" value="2"/>
</dbReference>
<protein>
    <submittedName>
        <fullName evidence="11">ATP-dependent RNA helicase CshB</fullName>
    </submittedName>
</protein>
<dbReference type="InterPro" id="IPR050079">
    <property type="entry name" value="DEAD_box_RNA_helicase"/>
</dbReference>
<dbReference type="GO" id="GO:0003676">
    <property type="term" value="F:nucleic acid binding"/>
    <property type="evidence" value="ECO:0007669"/>
    <property type="project" value="InterPro"/>
</dbReference>
<evidence type="ECO:0000256" key="5">
    <source>
        <dbReference type="ARBA" id="ARBA00038437"/>
    </source>
</evidence>
<dbReference type="Pfam" id="PF00271">
    <property type="entry name" value="Helicase_C"/>
    <property type="match status" value="1"/>
</dbReference>
<keyword evidence="3 11" id="KW-0347">Helicase</keyword>
<dbReference type="PROSITE" id="PS51192">
    <property type="entry name" value="HELICASE_ATP_BIND_1"/>
    <property type="match status" value="1"/>
</dbReference>
<dbReference type="InterPro" id="IPR001650">
    <property type="entry name" value="Helicase_C-like"/>
</dbReference>